<dbReference type="InterPro" id="IPR050210">
    <property type="entry name" value="tRNA_Adenine-N(6)_MTase"/>
</dbReference>
<dbReference type="InterPro" id="IPR029063">
    <property type="entry name" value="SAM-dependent_MTases_sf"/>
</dbReference>
<dbReference type="PANTHER" id="PTHR47739">
    <property type="entry name" value="TRNA1(VAL) (ADENINE(37)-N6)-METHYLTRANSFERASE"/>
    <property type="match status" value="1"/>
</dbReference>
<accession>A0A9D1V981</accession>
<keyword evidence="2" id="KW-0808">Transferase</keyword>
<evidence type="ECO:0000259" key="1">
    <source>
        <dbReference type="Pfam" id="PF05175"/>
    </source>
</evidence>
<comment type="caution">
    <text evidence="2">The sequence shown here is derived from an EMBL/GenBank/DDBJ whole genome shotgun (WGS) entry which is preliminary data.</text>
</comment>
<protein>
    <submittedName>
        <fullName evidence="2">Methyltransferase</fullName>
    </submittedName>
</protein>
<dbReference type="GO" id="GO:0008757">
    <property type="term" value="F:S-adenosylmethionine-dependent methyltransferase activity"/>
    <property type="evidence" value="ECO:0007669"/>
    <property type="project" value="UniProtKB-ARBA"/>
</dbReference>
<dbReference type="Gene3D" id="3.40.50.150">
    <property type="entry name" value="Vaccinia Virus protein VP39"/>
    <property type="match status" value="1"/>
</dbReference>
<dbReference type="GO" id="GO:0008170">
    <property type="term" value="F:N-methyltransferase activity"/>
    <property type="evidence" value="ECO:0007669"/>
    <property type="project" value="UniProtKB-ARBA"/>
</dbReference>
<dbReference type="InterPro" id="IPR002052">
    <property type="entry name" value="DNA_methylase_N6_adenine_CS"/>
</dbReference>
<organism evidence="2 3">
    <name type="scientific">Candidatus Borkfalkia faecipullorum</name>
    <dbReference type="NCBI Taxonomy" id="2838510"/>
    <lineage>
        <taxon>Bacteria</taxon>
        <taxon>Bacillati</taxon>
        <taxon>Bacillota</taxon>
        <taxon>Clostridia</taxon>
        <taxon>Christensenellales</taxon>
        <taxon>Christensenellaceae</taxon>
        <taxon>Candidatus Borkfalkia</taxon>
    </lineage>
</organism>
<evidence type="ECO:0000313" key="2">
    <source>
        <dbReference type="EMBL" id="HIX08512.1"/>
    </source>
</evidence>
<dbReference type="GO" id="GO:0003676">
    <property type="term" value="F:nucleic acid binding"/>
    <property type="evidence" value="ECO:0007669"/>
    <property type="project" value="InterPro"/>
</dbReference>
<dbReference type="SUPFAM" id="SSF53335">
    <property type="entry name" value="S-adenosyl-L-methionine-dependent methyltransferases"/>
    <property type="match status" value="1"/>
</dbReference>
<dbReference type="Proteomes" id="UP000824204">
    <property type="component" value="Unassembled WGS sequence"/>
</dbReference>
<reference evidence="2" key="2">
    <citation type="submission" date="2021-04" db="EMBL/GenBank/DDBJ databases">
        <authorList>
            <person name="Gilroy R."/>
        </authorList>
    </citation>
    <scope>NUCLEOTIDE SEQUENCE</scope>
    <source>
        <strain evidence="2">811</strain>
    </source>
</reference>
<name>A0A9D1V981_9FIRM</name>
<dbReference type="CDD" id="cd02440">
    <property type="entry name" value="AdoMet_MTases"/>
    <property type="match status" value="1"/>
</dbReference>
<evidence type="ECO:0000313" key="3">
    <source>
        <dbReference type="Proteomes" id="UP000824204"/>
    </source>
</evidence>
<dbReference type="InterPro" id="IPR007848">
    <property type="entry name" value="Small_mtfrase_dom"/>
</dbReference>
<dbReference type="AlphaFoldDB" id="A0A9D1V981"/>
<dbReference type="PANTHER" id="PTHR47739:SF1">
    <property type="entry name" value="TRNA1(VAL) (ADENINE(37)-N6)-METHYLTRANSFERASE"/>
    <property type="match status" value="1"/>
</dbReference>
<dbReference type="EMBL" id="DXFX01000111">
    <property type="protein sequence ID" value="HIX08512.1"/>
    <property type="molecule type" value="Genomic_DNA"/>
</dbReference>
<gene>
    <name evidence="2" type="ORF">H9741_08585</name>
</gene>
<dbReference type="GO" id="GO:0032259">
    <property type="term" value="P:methylation"/>
    <property type="evidence" value="ECO:0007669"/>
    <property type="project" value="UniProtKB-KW"/>
</dbReference>
<feature type="domain" description="Methyltransferase small" evidence="1">
    <location>
        <begin position="52"/>
        <end position="186"/>
    </location>
</feature>
<reference evidence="2" key="1">
    <citation type="journal article" date="2021" name="PeerJ">
        <title>Extensive microbial diversity within the chicken gut microbiome revealed by metagenomics and culture.</title>
        <authorList>
            <person name="Gilroy R."/>
            <person name="Ravi A."/>
            <person name="Getino M."/>
            <person name="Pursley I."/>
            <person name="Horton D.L."/>
            <person name="Alikhan N.F."/>
            <person name="Baker D."/>
            <person name="Gharbi K."/>
            <person name="Hall N."/>
            <person name="Watson M."/>
            <person name="Adriaenssens E.M."/>
            <person name="Foster-Nyarko E."/>
            <person name="Jarju S."/>
            <person name="Secka A."/>
            <person name="Antonio M."/>
            <person name="Oren A."/>
            <person name="Chaudhuri R.R."/>
            <person name="La Ragione R."/>
            <person name="Hildebrand F."/>
            <person name="Pallen M.J."/>
        </authorList>
    </citation>
    <scope>NUCLEOTIDE SEQUENCE</scope>
    <source>
        <strain evidence="2">811</strain>
    </source>
</reference>
<keyword evidence="2" id="KW-0489">Methyltransferase</keyword>
<sequence>MLQQSETGSFGKTQAAGQGEFLLPGESVEELFEGNLKIIQNKELYRFTSDSILLTRFCRARKGDVVADLCAGSGVVGLHFYGLHPQIASVTMFEMQEELSQMSGRSVRLNALTNFKAVCCKLQEIPKEYCEKFSVALCNPPYERGGFAKEDYKKAICRKEITLTLPELAVAASRVLKCGGRFALVHRADRLAEVFYHLKAHSLEPKRLQFVRGREGAKPYLILVEAVKCGREGLEILPDQINVRGEHF</sequence>
<dbReference type="PROSITE" id="PS00092">
    <property type="entry name" value="N6_MTASE"/>
    <property type="match status" value="1"/>
</dbReference>
<proteinExistence type="predicted"/>
<dbReference type="Pfam" id="PF05175">
    <property type="entry name" value="MTS"/>
    <property type="match status" value="1"/>
</dbReference>